<reference evidence="9 10" key="1">
    <citation type="submission" date="2016-10" db="EMBL/GenBank/DDBJ databases">
        <authorList>
            <person name="de Groot N.N."/>
        </authorList>
    </citation>
    <scope>NUCLEOTIDE SEQUENCE [LARGE SCALE GENOMIC DNA]</scope>
    <source>
        <strain evidence="9 10">DSM 23995</strain>
    </source>
</reference>
<gene>
    <name evidence="9" type="ORF">SAMN05192532_10875</name>
</gene>
<dbReference type="InterPro" id="IPR004776">
    <property type="entry name" value="Mem_transp_PIN-like"/>
</dbReference>
<evidence type="ECO:0000256" key="1">
    <source>
        <dbReference type="ARBA" id="ARBA00004651"/>
    </source>
</evidence>
<evidence type="ECO:0000256" key="4">
    <source>
        <dbReference type="ARBA" id="ARBA00022475"/>
    </source>
</evidence>
<keyword evidence="3" id="KW-0813">Transport</keyword>
<dbReference type="Proteomes" id="UP000199516">
    <property type="component" value="Unassembled WGS sequence"/>
</dbReference>
<feature type="transmembrane region" description="Helical" evidence="8">
    <location>
        <begin position="95"/>
        <end position="119"/>
    </location>
</feature>
<feature type="transmembrane region" description="Helical" evidence="8">
    <location>
        <begin position="240"/>
        <end position="262"/>
    </location>
</feature>
<organism evidence="9 10">
    <name type="scientific">Alteribacillus iranensis</name>
    <dbReference type="NCBI Taxonomy" id="930128"/>
    <lineage>
        <taxon>Bacteria</taxon>
        <taxon>Bacillati</taxon>
        <taxon>Bacillota</taxon>
        <taxon>Bacilli</taxon>
        <taxon>Bacillales</taxon>
        <taxon>Bacillaceae</taxon>
        <taxon>Alteribacillus</taxon>
    </lineage>
</organism>
<feature type="transmembrane region" description="Helical" evidence="8">
    <location>
        <begin position="65"/>
        <end position="88"/>
    </location>
</feature>
<feature type="transmembrane region" description="Helical" evidence="8">
    <location>
        <begin position="167"/>
        <end position="190"/>
    </location>
</feature>
<keyword evidence="7 8" id="KW-0472">Membrane</keyword>
<evidence type="ECO:0000313" key="9">
    <source>
        <dbReference type="EMBL" id="SFE99540.1"/>
    </source>
</evidence>
<evidence type="ECO:0000256" key="5">
    <source>
        <dbReference type="ARBA" id="ARBA00022692"/>
    </source>
</evidence>
<accession>A0A1I2F4U2</accession>
<feature type="transmembrane region" description="Helical" evidence="8">
    <location>
        <begin position="301"/>
        <end position="322"/>
    </location>
</feature>
<dbReference type="PANTHER" id="PTHR36838:SF3">
    <property type="entry name" value="TRANSPORTER AUXIN EFFLUX CARRIER EC FAMILY"/>
    <property type="match status" value="1"/>
</dbReference>
<evidence type="ECO:0000313" key="10">
    <source>
        <dbReference type="Proteomes" id="UP000199516"/>
    </source>
</evidence>
<keyword evidence="4" id="KW-1003">Cell membrane</keyword>
<dbReference type="GO" id="GO:0055085">
    <property type="term" value="P:transmembrane transport"/>
    <property type="evidence" value="ECO:0007669"/>
    <property type="project" value="InterPro"/>
</dbReference>
<keyword evidence="10" id="KW-1185">Reference proteome</keyword>
<evidence type="ECO:0000256" key="6">
    <source>
        <dbReference type="ARBA" id="ARBA00022989"/>
    </source>
</evidence>
<dbReference type="Gene3D" id="1.20.1530.20">
    <property type="match status" value="1"/>
</dbReference>
<dbReference type="Pfam" id="PF03547">
    <property type="entry name" value="Mem_trans"/>
    <property type="match status" value="1"/>
</dbReference>
<evidence type="ECO:0000256" key="7">
    <source>
        <dbReference type="ARBA" id="ARBA00023136"/>
    </source>
</evidence>
<comment type="subcellular location">
    <subcellularLocation>
        <location evidence="1">Cell membrane</location>
        <topology evidence="1">Multi-pass membrane protein</topology>
    </subcellularLocation>
</comment>
<dbReference type="EMBL" id="FONT01000008">
    <property type="protein sequence ID" value="SFE99540.1"/>
    <property type="molecule type" value="Genomic_DNA"/>
</dbReference>
<dbReference type="STRING" id="930128.SAMN05192532_10875"/>
<dbReference type="GO" id="GO:0005886">
    <property type="term" value="C:plasma membrane"/>
    <property type="evidence" value="ECO:0007669"/>
    <property type="project" value="UniProtKB-SubCell"/>
</dbReference>
<feature type="transmembrane region" description="Helical" evidence="8">
    <location>
        <begin position="38"/>
        <end position="59"/>
    </location>
</feature>
<dbReference type="RefSeq" id="WP_177194843.1">
    <property type="nucleotide sequence ID" value="NZ_FONT01000008.1"/>
</dbReference>
<protein>
    <recommendedName>
        <fullName evidence="11">Transporter</fullName>
    </recommendedName>
</protein>
<keyword evidence="6 8" id="KW-1133">Transmembrane helix</keyword>
<feature type="transmembrane region" description="Helical" evidence="8">
    <location>
        <begin position="125"/>
        <end position="146"/>
    </location>
</feature>
<evidence type="ECO:0000256" key="3">
    <source>
        <dbReference type="ARBA" id="ARBA00022448"/>
    </source>
</evidence>
<feature type="transmembrane region" description="Helical" evidence="8">
    <location>
        <begin position="268"/>
        <end position="289"/>
    </location>
</feature>
<keyword evidence="5 8" id="KW-0812">Transmembrane</keyword>
<feature type="transmembrane region" description="Helical" evidence="8">
    <location>
        <begin position="6"/>
        <end position="26"/>
    </location>
</feature>
<comment type="similarity">
    <text evidence="2">Belongs to the auxin efflux carrier (TC 2.A.69) family.</text>
</comment>
<dbReference type="InterPro" id="IPR038770">
    <property type="entry name" value="Na+/solute_symporter_sf"/>
</dbReference>
<evidence type="ECO:0000256" key="8">
    <source>
        <dbReference type="SAM" id="Phobius"/>
    </source>
</evidence>
<evidence type="ECO:0000256" key="2">
    <source>
        <dbReference type="ARBA" id="ARBA00010145"/>
    </source>
</evidence>
<dbReference type="PANTHER" id="PTHR36838">
    <property type="entry name" value="AUXIN EFFLUX CARRIER FAMILY PROTEIN"/>
    <property type="match status" value="1"/>
</dbReference>
<feature type="transmembrane region" description="Helical" evidence="8">
    <location>
        <begin position="210"/>
        <end position="228"/>
    </location>
</feature>
<dbReference type="AlphaFoldDB" id="A0A1I2F4U2"/>
<name>A0A1I2F4U2_9BACI</name>
<sequence>MAVLLQVIVPIFAIIGCGWVADRLSLIPGEGVVSLNHFVYYFALPALLFSSLSTAPVSQLINENFILATLFTILTGFIITVFLFTYIWKHHFPELSLYGMIATYGNTGFIGIPLLTAIFGEDGTVAAALATFLYDVILITLVVMSFETEKVVNNKHRNQKNILPVTGMIGSSVLLNPINASLLLGIVVAIMHVPIPSFVSVFTDTLGQAAAPAALFTIGLGLGGQNSLFKSKTHHVSEFLTLLSLKLVVLPLIAFLFAFVIFPFDNETWAMSVVILSALPTGAVVYVFAEKYQTLVKEVPLYTLAITVVSMLTISLILLIMVGNGH</sequence>
<proteinExistence type="inferred from homology"/>
<evidence type="ECO:0008006" key="11">
    <source>
        <dbReference type="Google" id="ProtNLM"/>
    </source>
</evidence>